<gene>
    <name evidence="2" type="ORF">NDU88_006695</name>
</gene>
<proteinExistence type="predicted"/>
<reference evidence="2" key="1">
    <citation type="journal article" date="2022" name="bioRxiv">
        <title>Sequencing and chromosome-scale assembly of the giantPleurodeles waltlgenome.</title>
        <authorList>
            <person name="Brown T."/>
            <person name="Elewa A."/>
            <person name="Iarovenko S."/>
            <person name="Subramanian E."/>
            <person name="Araus A.J."/>
            <person name="Petzold A."/>
            <person name="Susuki M."/>
            <person name="Suzuki K.-i.T."/>
            <person name="Hayashi T."/>
            <person name="Toyoda A."/>
            <person name="Oliveira C."/>
            <person name="Osipova E."/>
            <person name="Leigh N.D."/>
            <person name="Simon A."/>
            <person name="Yun M.H."/>
        </authorList>
    </citation>
    <scope>NUCLEOTIDE SEQUENCE</scope>
    <source>
        <strain evidence="2">20211129_DDA</strain>
        <tissue evidence="2">Liver</tissue>
    </source>
</reference>
<protein>
    <submittedName>
        <fullName evidence="2">Uncharacterized protein</fullName>
    </submittedName>
</protein>
<dbReference type="AlphaFoldDB" id="A0AAV7RQ78"/>
<name>A0AAV7RQ78_PLEWA</name>
<dbReference type="Proteomes" id="UP001066276">
    <property type="component" value="Chromosome 5"/>
</dbReference>
<organism evidence="2 3">
    <name type="scientific">Pleurodeles waltl</name>
    <name type="common">Iberian ribbed newt</name>
    <dbReference type="NCBI Taxonomy" id="8319"/>
    <lineage>
        <taxon>Eukaryota</taxon>
        <taxon>Metazoa</taxon>
        <taxon>Chordata</taxon>
        <taxon>Craniata</taxon>
        <taxon>Vertebrata</taxon>
        <taxon>Euteleostomi</taxon>
        <taxon>Amphibia</taxon>
        <taxon>Batrachia</taxon>
        <taxon>Caudata</taxon>
        <taxon>Salamandroidea</taxon>
        <taxon>Salamandridae</taxon>
        <taxon>Pleurodelinae</taxon>
        <taxon>Pleurodeles</taxon>
    </lineage>
</organism>
<evidence type="ECO:0000313" key="3">
    <source>
        <dbReference type="Proteomes" id="UP001066276"/>
    </source>
</evidence>
<feature type="compositionally biased region" description="Acidic residues" evidence="1">
    <location>
        <begin position="158"/>
        <end position="167"/>
    </location>
</feature>
<dbReference type="EMBL" id="JANPWB010000009">
    <property type="protein sequence ID" value="KAJ1153937.1"/>
    <property type="molecule type" value="Genomic_DNA"/>
</dbReference>
<comment type="caution">
    <text evidence="2">The sequence shown here is derived from an EMBL/GenBank/DDBJ whole genome shotgun (WGS) entry which is preliminary data.</text>
</comment>
<evidence type="ECO:0000256" key="1">
    <source>
        <dbReference type="SAM" id="MobiDB-lite"/>
    </source>
</evidence>
<sequence length="207" mass="23237">MEKVTKVVQALKVLQDEGREDLLQDGVLEHAWVDLRRLKRMSSEGVAVAVMACASPTHTPKIFRQQSISGRKVKLSPERLAFLAWWGQLVYRLMQVKRGGVRTPARREGETRSGSSDIGDAFGLGFQEVHQVVQRQPSTSQGAGFVEQEYELEEEVLDYDDEDEAQDGESVQQRAVQKGVSDDLKANGRKRLGILQETTKKAVRSDR</sequence>
<feature type="region of interest" description="Disordered" evidence="1">
    <location>
        <begin position="158"/>
        <end position="182"/>
    </location>
</feature>
<keyword evidence="3" id="KW-1185">Reference proteome</keyword>
<evidence type="ECO:0000313" key="2">
    <source>
        <dbReference type="EMBL" id="KAJ1153937.1"/>
    </source>
</evidence>
<accession>A0AAV7RQ78</accession>